<dbReference type="InterPro" id="IPR052750">
    <property type="entry name" value="GH18_Chitinase"/>
</dbReference>
<dbReference type="PANTHER" id="PTHR42976">
    <property type="entry name" value="BIFUNCTIONAL CHITINASE/LYSOZYME-RELATED"/>
    <property type="match status" value="1"/>
</dbReference>
<dbReference type="PROSITE" id="PS51318">
    <property type="entry name" value="TAT"/>
    <property type="match status" value="1"/>
</dbReference>
<dbReference type="SMART" id="SM00458">
    <property type="entry name" value="RICIN"/>
    <property type="match status" value="1"/>
</dbReference>
<proteinExistence type="predicted"/>
<dbReference type="InterPro" id="IPR001223">
    <property type="entry name" value="Glyco_hydro18_cat"/>
</dbReference>
<keyword evidence="4" id="KW-1185">Reference proteome</keyword>
<dbReference type="InterPro" id="IPR017853">
    <property type="entry name" value="GH"/>
</dbReference>
<evidence type="ECO:0000313" key="4">
    <source>
        <dbReference type="Proteomes" id="UP001597338"/>
    </source>
</evidence>
<evidence type="ECO:0000259" key="2">
    <source>
        <dbReference type="PROSITE" id="PS51910"/>
    </source>
</evidence>
<dbReference type="PANTHER" id="PTHR42976:SF1">
    <property type="entry name" value="GH18 DOMAIN-CONTAINING PROTEIN-RELATED"/>
    <property type="match status" value="1"/>
</dbReference>
<dbReference type="SUPFAM" id="SSF51445">
    <property type="entry name" value="(Trans)glycosidases"/>
    <property type="match status" value="1"/>
</dbReference>
<evidence type="ECO:0000256" key="1">
    <source>
        <dbReference type="SAM" id="SignalP"/>
    </source>
</evidence>
<dbReference type="PROSITE" id="PS50231">
    <property type="entry name" value="RICIN_B_LECTIN"/>
    <property type="match status" value="1"/>
</dbReference>
<evidence type="ECO:0000313" key="3">
    <source>
        <dbReference type="EMBL" id="MFD2024250.1"/>
    </source>
</evidence>
<dbReference type="CDD" id="cd06543">
    <property type="entry name" value="GH18_PF-ChiA-like"/>
    <property type="match status" value="1"/>
</dbReference>
<protein>
    <submittedName>
        <fullName evidence="3">Ricin-type beta-trefoil lectin domain protein</fullName>
    </submittedName>
</protein>
<feature type="chain" id="PRO_5045340026" evidence="1">
    <location>
        <begin position="36"/>
        <end position="459"/>
    </location>
</feature>
<feature type="signal peptide" evidence="1">
    <location>
        <begin position="1"/>
        <end position="35"/>
    </location>
</feature>
<dbReference type="InterPro" id="IPR000772">
    <property type="entry name" value="Ricin_B_lectin"/>
</dbReference>
<dbReference type="Gene3D" id="2.80.10.50">
    <property type="match status" value="2"/>
</dbReference>
<feature type="domain" description="GH18" evidence="2">
    <location>
        <begin position="173"/>
        <end position="459"/>
    </location>
</feature>
<dbReference type="RefSeq" id="WP_377196200.1">
    <property type="nucleotide sequence ID" value="NZ_JBHUHF010000001.1"/>
</dbReference>
<dbReference type="Pfam" id="PF00652">
    <property type="entry name" value="Ricin_B_lectin"/>
    <property type="match status" value="1"/>
</dbReference>
<dbReference type="Proteomes" id="UP001597338">
    <property type="component" value="Unassembled WGS sequence"/>
</dbReference>
<dbReference type="EMBL" id="JBHUHF010000001">
    <property type="protein sequence ID" value="MFD2024250.1"/>
    <property type="molecule type" value="Genomic_DNA"/>
</dbReference>
<sequence length="459" mass="48257">MQARRRRRVLGGLTALTTALLTVLALGVGAAPAQAATGAISGYGGKCVDVAGGNSADGTQVQLYTCNGTAAQTWDVRSDGTIRALGKCLDVAWGDSTNGTKVQIVACNGNVAQQWRHQADGTLRALGKCLDVSGWNTADRTPLIIWDCHAGANQVWQLPAGDGGGDPGTGRMAGAPYLYLGWGNPQNPVDVMNQTGVRGFTMAFMLSSGGCNPAWDGQRPLTGGVDQQTINAIKAAGGQVQISFGGWSGTKLGPNCATPEAYAGAVQRVIDAHHPDVVDFDIENSDEFENEAVQDRILRGLAIVKRNNPGTKIVVTFGTGLNGPNWWGTRLINRAAELGTPIDNYTIMPFNFGSTNIVQSTINASEGLKNQLKAAHGWTDAQAYAHMGISGMNGVSDQGEVTTPASWTQIRDYARNNGLTRLAFWSVNRDRGCAGGGLSASCSGIAQQNLEFTRITAGF</sequence>
<dbReference type="InterPro" id="IPR035992">
    <property type="entry name" value="Ricin_B-like_lectins"/>
</dbReference>
<reference evidence="4" key="1">
    <citation type="journal article" date="2019" name="Int. J. Syst. Evol. Microbiol.">
        <title>The Global Catalogue of Microorganisms (GCM) 10K type strain sequencing project: providing services to taxonomists for standard genome sequencing and annotation.</title>
        <authorList>
            <consortium name="The Broad Institute Genomics Platform"/>
            <consortium name="The Broad Institute Genome Sequencing Center for Infectious Disease"/>
            <person name="Wu L."/>
            <person name="Ma J."/>
        </authorList>
    </citation>
    <scope>NUCLEOTIDE SEQUENCE [LARGE SCALE GENOMIC DNA]</scope>
    <source>
        <strain evidence="4">CCM 7043</strain>
    </source>
</reference>
<dbReference type="Gene3D" id="3.20.20.80">
    <property type="entry name" value="Glycosidases"/>
    <property type="match status" value="1"/>
</dbReference>
<gene>
    <name evidence="3" type="ORF">ACFSL2_01860</name>
</gene>
<dbReference type="PROSITE" id="PS51910">
    <property type="entry name" value="GH18_2"/>
    <property type="match status" value="1"/>
</dbReference>
<dbReference type="InterPro" id="IPR006311">
    <property type="entry name" value="TAT_signal"/>
</dbReference>
<comment type="caution">
    <text evidence="3">The sequence shown here is derived from an EMBL/GenBank/DDBJ whole genome shotgun (WGS) entry which is preliminary data.</text>
</comment>
<dbReference type="SUPFAM" id="SSF50370">
    <property type="entry name" value="Ricin B-like lectins"/>
    <property type="match status" value="1"/>
</dbReference>
<dbReference type="CDD" id="cd23451">
    <property type="entry name" value="beta-trefoil_Ricin_laminarinase"/>
    <property type="match status" value="1"/>
</dbReference>
<organism evidence="3 4">
    <name type="scientific">Promicromonospora aerolata</name>
    <dbReference type="NCBI Taxonomy" id="195749"/>
    <lineage>
        <taxon>Bacteria</taxon>
        <taxon>Bacillati</taxon>
        <taxon>Actinomycetota</taxon>
        <taxon>Actinomycetes</taxon>
        <taxon>Micrococcales</taxon>
        <taxon>Promicromonosporaceae</taxon>
        <taxon>Promicromonospora</taxon>
    </lineage>
</organism>
<name>A0ABW4V4I8_9MICO</name>
<keyword evidence="1" id="KW-0732">Signal</keyword>
<accession>A0ABW4V4I8</accession>